<keyword evidence="1" id="KW-0472">Membrane</keyword>
<organism evidence="2 3">
    <name type="scientific">Paraburkholderia haematera</name>
    <dbReference type="NCBI Taxonomy" id="2793077"/>
    <lineage>
        <taxon>Bacteria</taxon>
        <taxon>Pseudomonadati</taxon>
        <taxon>Pseudomonadota</taxon>
        <taxon>Betaproteobacteria</taxon>
        <taxon>Burkholderiales</taxon>
        <taxon>Burkholderiaceae</taxon>
        <taxon>Paraburkholderia</taxon>
    </lineage>
</organism>
<gene>
    <name evidence="2" type="ORF">R69888_01286</name>
</gene>
<name>A0ABM8QT55_9BURK</name>
<dbReference type="Proteomes" id="UP000672526">
    <property type="component" value="Unassembled WGS sequence"/>
</dbReference>
<reference evidence="2 3" key="1">
    <citation type="submission" date="2021-02" db="EMBL/GenBank/DDBJ databases">
        <authorList>
            <person name="Vanwijnsberghe S."/>
        </authorList>
    </citation>
    <scope>NUCLEOTIDE SEQUENCE [LARGE SCALE GENOMIC DNA]</scope>
    <source>
        <strain evidence="2 3">LMG 31837</strain>
    </source>
</reference>
<proteinExistence type="predicted"/>
<evidence type="ECO:0000313" key="2">
    <source>
        <dbReference type="EMBL" id="CAE6714040.1"/>
    </source>
</evidence>
<evidence type="ECO:0000313" key="3">
    <source>
        <dbReference type="Proteomes" id="UP000672526"/>
    </source>
</evidence>
<dbReference type="RefSeq" id="WP_211610178.1">
    <property type="nucleotide sequence ID" value="NZ_CAJNBK010000002.1"/>
</dbReference>
<accession>A0ABM8QT55</accession>
<sequence length="129" mass="14355">MNRHWSFVVTDRRYLYPIAVLLLIAGLVAAFLSKDANNFTRAGNFIIGTGVWMSMRYTLREGINRRKDLSNSSPTFPGTNQVNPQFFNQIAFSIGDAQAQVHGFILVILGSVVGSFGDLILKCSFPGYF</sequence>
<dbReference type="EMBL" id="CAJNBK010000002">
    <property type="protein sequence ID" value="CAE6714040.1"/>
    <property type="molecule type" value="Genomic_DNA"/>
</dbReference>
<keyword evidence="3" id="KW-1185">Reference proteome</keyword>
<keyword evidence="1" id="KW-1133">Transmembrane helix</keyword>
<protein>
    <submittedName>
        <fullName evidence="2">Uncharacterized protein</fullName>
    </submittedName>
</protein>
<feature type="transmembrane region" description="Helical" evidence="1">
    <location>
        <begin position="39"/>
        <end position="59"/>
    </location>
</feature>
<evidence type="ECO:0000256" key="1">
    <source>
        <dbReference type="SAM" id="Phobius"/>
    </source>
</evidence>
<comment type="caution">
    <text evidence="2">The sequence shown here is derived from an EMBL/GenBank/DDBJ whole genome shotgun (WGS) entry which is preliminary data.</text>
</comment>
<keyword evidence="1" id="KW-0812">Transmembrane</keyword>
<feature type="transmembrane region" description="Helical" evidence="1">
    <location>
        <begin position="14"/>
        <end position="33"/>
    </location>
</feature>